<dbReference type="AlphaFoldDB" id="A0A5C4MHL0"/>
<accession>A0A5C4MHL0</accession>
<protein>
    <submittedName>
        <fullName evidence="1">Uncharacterized protein</fullName>
    </submittedName>
</protein>
<organism evidence="1 2">
    <name type="scientific">Mumia zhuanghuii</name>
    <dbReference type="NCBI Taxonomy" id="2585211"/>
    <lineage>
        <taxon>Bacteria</taxon>
        <taxon>Bacillati</taxon>
        <taxon>Actinomycetota</taxon>
        <taxon>Actinomycetes</taxon>
        <taxon>Propionibacteriales</taxon>
        <taxon>Nocardioidaceae</taxon>
        <taxon>Mumia</taxon>
    </lineage>
</organism>
<sequence length="79" mass="8849">MHGHGGGRLARGRGAELWVVVRQQLVGPPGDEHERPGPWPFWCCEQLCHHLAQLAVPDSGLVHEHEWKSAFRRLLDAVA</sequence>
<evidence type="ECO:0000313" key="1">
    <source>
        <dbReference type="EMBL" id="TNC41843.1"/>
    </source>
</evidence>
<name>A0A5C4MHL0_9ACTN</name>
<evidence type="ECO:0000313" key="2">
    <source>
        <dbReference type="Proteomes" id="UP000306740"/>
    </source>
</evidence>
<reference evidence="1 2" key="1">
    <citation type="submission" date="2019-05" db="EMBL/GenBank/DDBJ databases">
        <title>Mumia sp. nov., isolated from the intestinal contents of plateau pika (Ochotona curzoniae) in the Qinghai-Tibet plateau of China.</title>
        <authorList>
            <person name="Tian Z."/>
        </authorList>
    </citation>
    <scope>NUCLEOTIDE SEQUENCE [LARGE SCALE GENOMIC DNA]</scope>
    <source>
        <strain evidence="2">527</strain>
    </source>
</reference>
<dbReference type="RefSeq" id="WP_139106574.1">
    <property type="nucleotide sequence ID" value="NZ_VDFR01000100.1"/>
</dbReference>
<comment type="caution">
    <text evidence="1">The sequence shown here is derived from an EMBL/GenBank/DDBJ whole genome shotgun (WGS) entry which is preliminary data.</text>
</comment>
<dbReference type="EMBL" id="VDFR01000100">
    <property type="protein sequence ID" value="TNC41843.1"/>
    <property type="molecule type" value="Genomic_DNA"/>
</dbReference>
<dbReference type="Proteomes" id="UP000306740">
    <property type="component" value="Unassembled WGS sequence"/>
</dbReference>
<proteinExistence type="predicted"/>
<gene>
    <name evidence="1" type="ORF">FHE65_21685</name>
</gene>